<protein>
    <submittedName>
        <fullName evidence="2">Uncharacterized protein</fullName>
    </submittedName>
</protein>
<dbReference type="Proteomes" id="UP000287144">
    <property type="component" value="Unassembled WGS sequence"/>
</dbReference>
<organism evidence="2 3">
    <name type="scientific">Fusarium oligoseptatum</name>
    <dbReference type="NCBI Taxonomy" id="2604345"/>
    <lineage>
        <taxon>Eukaryota</taxon>
        <taxon>Fungi</taxon>
        <taxon>Dikarya</taxon>
        <taxon>Ascomycota</taxon>
        <taxon>Pezizomycotina</taxon>
        <taxon>Sordariomycetes</taxon>
        <taxon>Hypocreomycetidae</taxon>
        <taxon>Hypocreales</taxon>
        <taxon>Nectriaceae</taxon>
        <taxon>Fusarium</taxon>
        <taxon>Fusarium solani species complex</taxon>
    </lineage>
</organism>
<gene>
    <name evidence="2" type="ORF">CEP52_004563</name>
</gene>
<feature type="compositionally biased region" description="Acidic residues" evidence="1">
    <location>
        <begin position="37"/>
        <end position="57"/>
    </location>
</feature>
<evidence type="ECO:0000313" key="3">
    <source>
        <dbReference type="Proteomes" id="UP000287144"/>
    </source>
</evidence>
<evidence type="ECO:0000313" key="2">
    <source>
        <dbReference type="EMBL" id="RSM08639.1"/>
    </source>
</evidence>
<sequence length="186" mass="20610">MLGLLGTPTLAKMSINAAGRVWRRLKARVQKKKQEVPEEVPEEVTDEVSEDVSEGVSEEVGHTFYSNSSDSIGYTDSDMDTLECVETIQEWINTNSDTYDFFGAWRHPSEPSSIASFDEEADLYRSVSVRCAPEEDAELVEGIESVEPAEPVVPIVPILPIKPGKRTAIKNVFKNVKTAFKRNSSG</sequence>
<proteinExistence type="predicted"/>
<reference evidence="2 3" key="1">
    <citation type="submission" date="2017-06" db="EMBL/GenBank/DDBJ databases">
        <title>Comparative genomic analysis of Ambrosia Fusariam Clade fungi.</title>
        <authorList>
            <person name="Stajich J.E."/>
            <person name="Carrillo J."/>
            <person name="Kijimoto T."/>
            <person name="Eskalen A."/>
            <person name="O'Donnell K."/>
            <person name="Kasson M."/>
        </authorList>
    </citation>
    <scope>NUCLEOTIDE SEQUENCE [LARGE SCALE GENOMIC DNA]</scope>
    <source>
        <strain evidence="2 3">NRRL62579</strain>
    </source>
</reference>
<dbReference type="EMBL" id="NKCK01000033">
    <property type="protein sequence ID" value="RSM08639.1"/>
    <property type="molecule type" value="Genomic_DNA"/>
</dbReference>
<keyword evidence="3" id="KW-1185">Reference proteome</keyword>
<accession>A0A428U2U0</accession>
<evidence type="ECO:0000256" key="1">
    <source>
        <dbReference type="SAM" id="MobiDB-lite"/>
    </source>
</evidence>
<feature type="region of interest" description="Disordered" evidence="1">
    <location>
        <begin position="32"/>
        <end position="57"/>
    </location>
</feature>
<dbReference type="AlphaFoldDB" id="A0A428U2U0"/>
<name>A0A428U2U0_9HYPO</name>
<comment type="caution">
    <text evidence="2">The sequence shown here is derived from an EMBL/GenBank/DDBJ whole genome shotgun (WGS) entry which is preliminary data.</text>
</comment>